<dbReference type="Pfam" id="PF11459">
    <property type="entry name" value="AbiEi_3"/>
    <property type="match status" value="1"/>
</dbReference>
<protein>
    <recommendedName>
        <fullName evidence="2">Transcriptional regulator AbiEi antitoxin N-terminal domain-containing protein</fullName>
    </recommendedName>
</protein>
<dbReference type="InterPro" id="IPR033455">
    <property type="entry name" value="AbiEi_3_N"/>
</dbReference>
<dbReference type="EMBL" id="NWBU01000007">
    <property type="protein sequence ID" value="PTQ11433.1"/>
    <property type="molecule type" value="Genomic_DNA"/>
</dbReference>
<sequence>MTAKRASLLNRLMHELPERYVVDAAWLSNIGLSASSIRDYVERGWLERVGSRLYRRPEPENGGAVRWEIATLSLQTLLKVPVHVGGMSALELAGYWQYAPLGRRRIWLYTDAPAVRSYLRRLALNADFDVRSRKLFSDATPDIGLETRALDLVTSGLGPADLSGDHAVPHRQHLRVSSLERAILETLEEVPKAVSFQHGAELFEGLTTLRPKLMEALLLACQSVKAKRLFLYFAGQHRHAWARRLRAADIDIGSGKRQIVPGGEFDPEFQITVPKSGKPRSASRAS</sequence>
<name>A0A2T5FY26_9SPHN</name>
<gene>
    <name evidence="3" type="ORF">CLG96_08275</name>
</gene>
<reference evidence="3 4" key="1">
    <citation type="submission" date="2017-09" db="EMBL/GenBank/DDBJ databases">
        <title>Sphingomonas panjinensis sp.nov., isolated from oil-contaminated soil.</title>
        <authorList>
            <person name="Wang L."/>
            <person name="Chen L."/>
        </authorList>
    </citation>
    <scope>NUCLEOTIDE SEQUENCE [LARGE SCALE GENOMIC DNA]</scope>
    <source>
        <strain evidence="3 4">FW-11</strain>
    </source>
</reference>
<dbReference type="OrthoDB" id="1550938at2"/>
<feature type="region of interest" description="Disordered" evidence="1">
    <location>
        <begin position="265"/>
        <end position="286"/>
    </location>
</feature>
<evidence type="ECO:0000259" key="2">
    <source>
        <dbReference type="Pfam" id="PF17194"/>
    </source>
</evidence>
<proteinExistence type="predicted"/>
<comment type="caution">
    <text evidence="3">The sequence shown here is derived from an EMBL/GenBank/DDBJ whole genome shotgun (WGS) entry which is preliminary data.</text>
</comment>
<evidence type="ECO:0000313" key="4">
    <source>
        <dbReference type="Proteomes" id="UP000244162"/>
    </source>
</evidence>
<accession>A0A2T5FY26</accession>
<keyword evidence="4" id="KW-1185">Reference proteome</keyword>
<evidence type="ECO:0000256" key="1">
    <source>
        <dbReference type="SAM" id="MobiDB-lite"/>
    </source>
</evidence>
<evidence type="ECO:0000313" key="3">
    <source>
        <dbReference type="EMBL" id="PTQ11433.1"/>
    </source>
</evidence>
<feature type="domain" description="Transcriptional regulator AbiEi antitoxin N-terminal" evidence="2">
    <location>
        <begin position="6"/>
        <end position="98"/>
    </location>
</feature>
<dbReference type="RefSeq" id="WP_107967427.1">
    <property type="nucleotide sequence ID" value="NZ_NWBU01000007.1"/>
</dbReference>
<dbReference type="AlphaFoldDB" id="A0A2T5FY26"/>
<dbReference type="InterPro" id="IPR021561">
    <property type="entry name" value="AbiEi_3"/>
</dbReference>
<organism evidence="3 4">
    <name type="scientific">Sphingomonas oleivorans</name>
    <dbReference type="NCBI Taxonomy" id="1735121"/>
    <lineage>
        <taxon>Bacteria</taxon>
        <taxon>Pseudomonadati</taxon>
        <taxon>Pseudomonadota</taxon>
        <taxon>Alphaproteobacteria</taxon>
        <taxon>Sphingomonadales</taxon>
        <taxon>Sphingomonadaceae</taxon>
        <taxon>Sphingomonas</taxon>
    </lineage>
</organism>
<dbReference type="Proteomes" id="UP000244162">
    <property type="component" value="Unassembled WGS sequence"/>
</dbReference>
<dbReference type="Pfam" id="PF17194">
    <property type="entry name" value="AbiEi_3_N"/>
    <property type="match status" value="1"/>
</dbReference>